<sequence>MKRLTLFAATLPGALLLASCGSGYSTDGGTEAASTPAPTDIEFAITEHGSFNEPWALAFLPGTDRLFITEKSGTMKFVNTKDGTVGTVSGLPDVDYGGQGGLGDVAFLPREARLRSAMRTIYLSWAEAGEGDTRGAVVGRGNMICPTTKTCAISDLEVIWRQTPKVTGRGHYSHRIAVSPDGQYLFVTSGDRQKQEPAQDTSNTLGTVVRLNLDGTPAAGNPLAAQGSPSNEIWSWGHRNLLGIDFDSEGRLWEIEHGPAGGDELNLVKKGQNYGWPVRSNGDQYNGTDIPDHTADDGFAKFAINWTPVIAPGNMAFYRGDLFPGLKGDLLISGLKTEALVRVAIDGESAREVARYPMGKRIRSVIEGPDGALWVLEDGEGGRLLELRPK</sequence>
<evidence type="ECO:0000259" key="2">
    <source>
        <dbReference type="Pfam" id="PF07995"/>
    </source>
</evidence>
<reference evidence="3 4" key="1">
    <citation type="submission" date="2019-12" db="EMBL/GenBank/DDBJ databases">
        <title>Genomic-based taxomic classification of the family Erythrobacteraceae.</title>
        <authorList>
            <person name="Xu L."/>
        </authorList>
    </citation>
    <scope>NUCLEOTIDE SEQUENCE [LARGE SCALE GENOMIC DNA]</scope>
    <source>
        <strain evidence="3 4">DSM 16225</strain>
    </source>
</reference>
<dbReference type="InterPro" id="IPR011042">
    <property type="entry name" value="6-blade_b-propeller_TolB-like"/>
</dbReference>
<dbReference type="Gene3D" id="2.120.10.30">
    <property type="entry name" value="TolB, C-terminal domain"/>
    <property type="match status" value="1"/>
</dbReference>
<feature type="domain" description="Glucose/Sorbosone dehydrogenase" evidence="2">
    <location>
        <begin position="51"/>
        <end position="385"/>
    </location>
</feature>
<dbReference type="PANTHER" id="PTHR19328:SF75">
    <property type="entry name" value="ALDOSE SUGAR DEHYDROGENASE YLII"/>
    <property type="match status" value="1"/>
</dbReference>
<dbReference type="InterPro" id="IPR012938">
    <property type="entry name" value="Glc/Sorbosone_DH"/>
</dbReference>
<evidence type="ECO:0000313" key="4">
    <source>
        <dbReference type="Proteomes" id="UP000444185"/>
    </source>
</evidence>
<feature type="chain" id="PRO_5032478120" evidence="1">
    <location>
        <begin position="26"/>
        <end position="390"/>
    </location>
</feature>
<comment type="caution">
    <text evidence="3">The sequence shown here is derived from an EMBL/GenBank/DDBJ whole genome shotgun (WGS) entry which is preliminary data.</text>
</comment>
<evidence type="ECO:0000256" key="1">
    <source>
        <dbReference type="SAM" id="SignalP"/>
    </source>
</evidence>
<gene>
    <name evidence="3" type="ORF">GRI42_07870</name>
</gene>
<keyword evidence="4" id="KW-1185">Reference proteome</keyword>
<dbReference type="PANTHER" id="PTHR19328">
    <property type="entry name" value="HEDGEHOG-INTERACTING PROTEIN"/>
    <property type="match status" value="1"/>
</dbReference>
<dbReference type="EMBL" id="WTYF01000004">
    <property type="protein sequence ID" value="MXO51220.1"/>
    <property type="molecule type" value="Genomic_DNA"/>
</dbReference>
<dbReference type="OrthoDB" id="9770043at2"/>
<dbReference type="Proteomes" id="UP000444185">
    <property type="component" value="Unassembled WGS sequence"/>
</dbReference>
<dbReference type="InterPro" id="IPR011041">
    <property type="entry name" value="Quinoprot_gluc/sorb_DH_b-prop"/>
</dbReference>
<accession>A0A844XYX0</accession>
<dbReference type="Pfam" id="PF07995">
    <property type="entry name" value="GSDH"/>
    <property type="match status" value="1"/>
</dbReference>
<dbReference type="AlphaFoldDB" id="A0A844XYX0"/>
<dbReference type="SUPFAM" id="SSF50952">
    <property type="entry name" value="Soluble quinoprotein glucose dehydrogenase"/>
    <property type="match status" value="1"/>
</dbReference>
<name>A0A844XYX0_9SPHN</name>
<organism evidence="3 4">
    <name type="scientific">Qipengyuania gaetbuli</name>
    <dbReference type="NCBI Taxonomy" id="266952"/>
    <lineage>
        <taxon>Bacteria</taxon>
        <taxon>Pseudomonadati</taxon>
        <taxon>Pseudomonadota</taxon>
        <taxon>Alphaproteobacteria</taxon>
        <taxon>Sphingomonadales</taxon>
        <taxon>Erythrobacteraceae</taxon>
        <taxon>Qipengyuania</taxon>
    </lineage>
</organism>
<evidence type="ECO:0000313" key="3">
    <source>
        <dbReference type="EMBL" id="MXO51220.1"/>
    </source>
</evidence>
<protein>
    <submittedName>
        <fullName evidence="3">PQQ-dependent sugar dehydrogenase</fullName>
    </submittedName>
</protein>
<dbReference type="RefSeq" id="WP_160607801.1">
    <property type="nucleotide sequence ID" value="NZ_WTYF01000004.1"/>
</dbReference>
<keyword evidence="1" id="KW-0732">Signal</keyword>
<proteinExistence type="predicted"/>
<feature type="signal peptide" evidence="1">
    <location>
        <begin position="1"/>
        <end position="25"/>
    </location>
</feature>
<dbReference type="PROSITE" id="PS51257">
    <property type="entry name" value="PROKAR_LIPOPROTEIN"/>
    <property type="match status" value="1"/>
</dbReference>